<proteinExistence type="predicted"/>
<protein>
    <submittedName>
        <fullName evidence="1">Uncharacterized protein</fullName>
    </submittedName>
</protein>
<evidence type="ECO:0000313" key="1">
    <source>
        <dbReference type="EMBL" id="KKL86781.1"/>
    </source>
</evidence>
<dbReference type="AlphaFoldDB" id="A0A0F9G8U2"/>
<accession>A0A0F9G8U2</accession>
<gene>
    <name evidence="1" type="ORF">LCGC14_1941270</name>
</gene>
<organism evidence="1">
    <name type="scientific">marine sediment metagenome</name>
    <dbReference type="NCBI Taxonomy" id="412755"/>
    <lineage>
        <taxon>unclassified sequences</taxon>
        <taxon>metagenomes</taxon>
        <taxon>ecological metagenomes</taxon>
    </lineage>
</organism>
<dbReference type="EMBL" id="LAZR01021016">
    <property type="protein sequence ID" value="KKL86781.1"/>
    <property type="molecule type" value="Genomic_DNA"/>
</dbReference>
<comment type="caution">
    <text evidence="1">The sequence shown here is derived from an EMBL/GenBank/DDBJ whole genome shotgun (WGS) entry which is preliminary data.</text>
</comment>
<feature type="non-terminal residue" evidence="1">
    <location>
        <position position="49"/>
    </location>
</feature>
<reference evidence="1" key="1">
    <citation type="journal article" date="2015" name="Nature">
        <title>Complex archaea that bridge the gap between prokaryotes and eukaryotes.</title>
        <authorList>
            <person name="Spang A."/>
            <person name="Saw J.H."/>
            <person name="Jorgensen S.L."/>
            <person name="Zaremba-Niedzwiedzka K."/>
            <person name="Martijn J."/>
            <person name="Lind A.E."/>
            <person name="van Eijk R."/>
            <person name="Schleper C."/>
            <person name="Guy L."/>
            <person name="Ettema T.J."/>
        </authorList>
    </citation>
    <scope>NUCLEOTIDE SEQUENCE</scope>
</reference>
<name>A0A0F9G8U2_9ZZZZ</name>
<sequence length="49" mass="5691">MSEASSGSSKIKEVDLVKKKKREELDAKYKEINKMLDPIMDELKKIEVH</sequence>